<dbReference type="PANTHER" id="PTHR42852">
    <property type="entry name" value="THIOL:DISULFIDE INTERCHANGE PROTEIN DSBE"/>
    <property type="match status" value="1"/>
</dbReference>
<dbReference type="AlphaFoldDB" id="A0A434AWJ7"/>
<evidence type="ECO:0000259" key="2">
    <source>
        <dbReference type="PROSITE" id="PS51352"/>
    </source>
</evidence>
<dbReference type="InterPro" id="IPR036249">
    <property type="entry name" value="Thioredoxin-like_sf"/>
</dbReference>
<keyword evidence="1" id="KW-0676">Redox-active center</keyword>
<dbReference type="CDD" id="cd02966">
    <property type="entry name" value="TlpA_like_family"/>
    <property type="match status" value="1"/>
</dbReference>
<dbReference type="PANTHER" id="PTHR42852:SF17">
    <property type="entry name" value="THIOREDOXIN-LIKE PROTEIN HI_1115"/>
    <property type="match status" value="1"/>
</dbReference>
<dbReference type="PROSITE" id="PS00194">
    <property type="entry name" value="THIOREDOXIN_1"/>
    <property type="match status" value="1"/>
</dbReference>
<gene>
    <name evidence="3" type="ORF">DLK05_06425</name>
</gene>
<dbReference type="PROSITE" id="PS51352">
    <property type="entry name" value="THIOREDOXIN_2"/>
    <property type="match status" value="1"/>
</dbReference>
<dbReference type="GO" id="GO:0016491">
    <property type="term" value="F:oxidoreductase activity"/>
    <property type="evidence" value="ECO:0007669"/>
    <property type="project" value="InterPro"/>
</dbReference>
<dbReference type="InterPro" id="IPR013766">
    <property type="entry name" value="Thioredoxin_domain"/>
</dbReference>
<evidence type="ECO:0000256" key="1">
    <source>
        <dbReference type="ARBA" id="ARBA00023284"/>
    </source>
</evidence>
<proteinExistence type="predicted"/>
<dbReference type="SUPFAM" id="SSF52833">
    <property type="entry name" value="Thioredoxin-like"/>
    <property type="match status" value="1"/>
</dbReference>
<dbReference type="GO" id="GO:0016209">
    <property type="term" value="F:antioxidant activity"/>
    <property type="evidence" value="ECO:0007669"/>
    <property type="project" value="InterPro"/>
</dbReference>
<dbReference type="Gene3D" id="3.40.30.10">
    <property type="entry name" value="Glutaredoxin"/>
    <property type="match status" value="1"/>
</dbReference>
<feature type="domain" description="Thioredoxin" evidence="2">
    <location>
        <begin position="27"/>
        <end position="167"/>
    </location>
</feature>
<keyword evidence="4" id="KW-1185">Reference proteome</keyword>
<protein>
    <submittedName>
        <fullName evidence="3">TlpA family protein disulfide reductase</fullName>
    </submittedName>
</protein>
<dbReference type="OrthoDB" id="9794348at2"/>
<reference evidence="3 4" key="1">
    <citation type="submission" date="2018-11" db="EMBL/GenBank/DDBJ databases">
        <title>Parancylomarina longa gen. nov., sp. nov., isolated from sediments of southern Okinawa.</title>
        <authorList>
            <person name="Fu T."/>
        </authorList>
    </citation>
    <scope>NUCLEOTIDE SEQUENCE [LARGE SCALE GENOMIC DNA]</scope>
    <source>
        <strain evidence="3 4">T3-2 S1-C</strain>
    </source>
</reference>
<evidence type="ECO:0000313" key="4">
    <source>
        <dbReference type="Proteomes" id="UP000282985"/>
    </source>
</evidence>
<organism evidence="3 4">
    <name type="scientific">Ancylomarina longa</name>
    <dbReference type="NCBI Taxonomy" id="2487017"/>
    <lineage>
        <taxon>Bacteria</taxon>
        <taxon>Pseudomonadati</taxon>
        <taxon>Bacteroidota</taxon>
        <taxon>Bacteroidia</taxon>
        <taxon>Marinilabiliales</taxon>
        <taxon>Marinifilaceae</taxon>
        <taxon>Ancylomarina</taxon>
    </lineage>
</organism>
<dbReference type="InterPro" id="IPR000866">
    <property type="entry name" value="AhpC/TSA"/>
</dbReference>
<sequence length="167" mass="18874">MKKLFIVLISILATITLFAKDYQGSLLKNGDQAPTFKLQTIDGKEFSIADLKGKVVLVNFFATWCGPCMKELPVVQGQLWPKFKNDNFVMVAIGREHTAAELKAFNQKKGFTFPLAADPKREVYSKFASQYIPRNYVLDKSGKIIFQSVGFTQKELEEMIKIIADNL</sequence>
<dbReference type="InterPro" id="IPR050553">
    <property type="entry name" value="Thioredoxin_ResA/DsbE_sf"/>
</dbReference>
<dbReference type="Pfam" id="PF00578">
    <property type="entry name" value="AhpC-TSA"/>
    <property type="match status" value="1"/>
</dbReference>
<evidence type="ECO:0000313" key="3">
    <source>
        <dbReference type="EMBL" id="RUT78768.1"/>
    </source>
</evidence>
<comment type="caution">
    <text evidence="3">The sequence shown here is derived from an EMBL/GenBank/DDBJ whole genome shotgun (WGS) entry which is preliminary data.</text>
</comment>
<dbReference type="Proteomes" id="UP000282985">
    <property type="component" value="Unassembled WGS sequence"/>
</dbReference>
<dbReference type="RefSeq" id="WP_127343165.1">
    <property type="nucleotide sequence ID" value="NZ_RJJX01000006.1"/>
</dbReference>
<dbReference type="InterPro" id="IPR017937">
    <property type="entry name" value="Thioredoxin_CS"/>
</dbReference>
<accession>A0A434AWJ7</accession>
<name>A0A434AWJ7_9BACT</name>
<dbReference type="EMBL" id="RJJX01000006">
    <property type="protein sequence ID" value="RUT78768.1"/>
    <property type="molecule type" value="Genomic_DNA"/>
</dbReference>